<proteinExistence type="predicted"/>
<reference evidence="1 2" key="1">
    <citation type="submission" date="2019-02" db="EMBL/GenBank/DDBJ databases">
        <title>Genomic Encyclopedia of Type Strains, Phase IV (KMG-IV): sequencing the most valuable type-strain genomes for metagenomic binning, comparative biology and taxonomic classification.</title>
        <authorList>
            <person name="Goeker M."/>
        </authorList>
    </citation>
    <scope>NUCLEOTIDE SEQUENCE [LARGE SCALE GENOMIC DNA]</scope>
    <source>
        <strain evidence="1 2">DSM 18116</strain>
    </source>
</reference>
<dbReference type="Proteomes" id="UP000293874">
    <property type="component" value="Unassembled WGS sequence"/>
</dbReference>
<keyword evidence="2" id="KW-1185">Reference proteome</keyword>
<evidence type="ECO:0000313" key="2">
    <source>
        <dbReference type="Proteomes" id="UP000293874"/>
    </source>
</evidence>
<dbReference type="EMBL" id="SGXA01000002">
    <property type="protein sequence ID" value="RZS71275.1"/>
    <property type="molecule type" value="Genomic_DNA"/>
</dbReference>
<comment type="caution">
    <text evidence="1">The sequence shown here is derived from an EMBL/GenBank/DDBJ whole genome shotgun (WGS) entry which is preliminary data.</text>
</comment>
<sequence>MQRYYTISGNSQLSGSFRTYYRSYGKSVYALSISADNSINWIKHIPVNQIEYDYQIYTGSIATFHNSKGIYIFYNDNETNINTHEESKRKWVDVSGKWPRGNNTYVVNITPDGTLTRTIAGVYSDPYHHLAPAKPFKLYNTELFFTSFYYKDLGASTYKPCIFIIQ</sequence>
<gene>
    <name evidence="1" type="ORF">EV199_3177</name>
</gene>
<dbReference type="OrthoDB" id="639184at2"/>
<dbReference type="AlphaFoldDB" id="A0A4Q7MRA6"/>
<name>A0A4Q7MRA6_9BACT</name>
<evidence type="ECO:0000313" key="1">
    <source>
        <dbReference type="EMBL" id="RZS71275.1"/>
    </source>
</evidence>
<accession>A0A4Q7MRA6</accession>
<organism evidence="1 2">
    <name type="scientific">Pseudobacter ginsenosidimutans</name>
    <dbReference type="NCBI Taxonomy" id="661488"/>
    <lineage>
        <taxon>Bacteria</taxon>
        <taxon>Pseudomonadati</taxon>
        <taxon>Bacteroidota</taxon>
        <taxon>Chitinophagia</taxon>
        <taxon>Chitinophagales</taxon>
        <taxon>Chitinophagaceae</taxon>
        <taxon>Pseudobacter</taxon>
    </lineage>
</organism>
<dbReference type="RefSeq" id="WP_130541801.1">
    <property type="nucleotide sequence ID" value="NZ_CP042431.1"/>
</dbReference>
<protein>
    <submittedName>
        <fullName evidence="1">Uncharacterized protein</fullName>
    </submittedName>
</protein>